<proteinExistence type="predicted"/>
<keyword evidence="3" id="KW-1185">Reference proteome</keyword>
<dbReference type="AlphaFoldDB" id="A0AAX1N602"/>
<dbReference type="SUPFAM" id="SSF51735">
    <property type="entry name" value="NAD(P)-binding Rossmann-fold domains"/>
    <property type="match status" value="1"/>
</dbReference>
<dbReference type="InterPro" id="IPR016040">
    <property type="entry name" value="NAD(P)-bd_dom"/>
</dbReference>
<organism evidence="2 3">
    <name type="scientific">Flammeovirga yaeyamensis</name>
    <dbReference type="NCBI Taxonomy" id="367791"/>
    <lineage>
        <taxon>Bacteria</taxon>
        <taxon>Pseudomonadati</taxon>
        <taxon>Bacteroidota</taxon>
        <taxon>Cytophagia</taxon>
        <taxon>Cytophagales</taxon>
        <taxon>Flammeovirgaceae</taxon>
        <taxon>Flammeovirga</taxon>
    </lineage>
</organism>
<name>A0AAX1N602_9BACT</name>
<dbReference type="Proteomes" id="UP000678679">
    <property type="component" value="Chromosome 1"/>
</dbReference>
<dbReference type="Gene3D" id="3.40.50.720">
    <property type="entry name" value="NAD(P)-binding Rossmann-like Domain"/>
    <property type="match status" value="1"/>
</dbReference>
<dbReference type="Gene3D" id="3.90.25.10">
    <property type="entry name" value="UDP-galactose 4-epimerase, domain 1"/>
    <property type="match status" value="1"/>
</dbReference>
<evidence type="ECO:0000313" key="3">
    <source>
        <dbReference type="Proteomes" id="UP000678679"/>
    </source>
</evidence>
<protein>
    <submittedName>
        <fullName evidence="2">NAD(P)H-binding protein</fullName>
    </submittedName>
</protein>
<evidence type="ECO:0000259" key="1">
    <source>
        <dbReference type="Pfam" id="PF13460"/>
    </source>
</evidence>
<gene>
    <name evidence="2" type="ORF">KMW28_16745</name>
</gene>
<dbReference type="EMBL" id="CP076132">
    <property type="protein sequence ID" value="QWG01293.1"/>
    <property type="molecule type" value="Genomic_DNA"/>
</dbReference>
<evidence type="ECO:0000313" key="2">
    <source>
        <dbReference type="EMBL" id="QWG01293.1"/>
    </source>
</evidence>
<dbReference type="InterPro" id="IPR036291">
    <property type="entry name" value="NAD(P)-bd_dom_sf"/>
</dbReference>
<sequence length="269" mass="31464">MIHRALRNEELFNVYVGQRNYMSRENVMYRTLDFHQTFTFKDALKNIDFVFLTVPENFSTFKKENYENFLQACKLSGVKKVVLLSVHKANSIWFMPLQQVEKLLINSTLNYSIIRSTVFMQNILRYYQVDIETQKKVNIPNFNVKVNWIDASDVAKVLLNAMHDIDFLLNKTVEITGLENRDFMEVTAKLSASTNQDFQYKVGLPKFIKKLPVIDRLVFTILSIYYFILGAPTPTNTFEALTGRPPRRLNEFIMRNLSVLMPDKAKNTF</sequence>
<reference evidence="2 3" key="1">
    <citation type="submission" date="2021-05" db="EMBL/GenBank/DDBJ databases">
        <title>Comparative genomic studies on the polysaccharide-degrading batcterial strains of the Flammeovirga genus.</title>
        <authorList>
            <person name="Zewei F."/>
            <person name="Zheng Z."/>
            <person name="Yu L."/>
            <person name="Ruyue G."/>
            <person name="Yanhong M."/>
            <person name="Yuanyuan C."/>
            <person name="Jingyan G."/>
            <person name="Wenjun H."/>
        </authorList>
    </citation>
    <scope>NUCLEOTIDE SEQUENCE [LARGE SCALE GENOMIC DNA]</scope>
    <source>
        <strain evidence="2 3">NBRC:100898</strain>
    </source>
</reference>
<accession>A0AAX1N602</accession>
<dbReference type="KEGG" id="fya:KMW28_16745"/>
<dbReference type="Pfam" id="PF13460">
    <property type="entry name" value="NAD_binding_10"/>
    <property type="match status" value="1"/>
</dbReference>
<dbReference type="RefSeq" id="WP_215585757.1">
    <property type="nucleotide sequence ID" value="NZ_CP076132.1"/>
</dbReference>
<dbReference type="InterPro" id="IPR051604">
    <property type="entry name" value="Ergot_Alk_Oxidoreductase"/>
</dbReference>
<dbReference type="PANTHER" id="PTHR43162:SF1">
    <property type="entry name" value="PRESTALK A DIFFERENTIATION PROTEIN A"/>
    <property type="match status" value="1"/>
</dbReference>
<dbReference type="PANTHER" id="PTHR43162">
    <property type="match status" value="1"/>
</dbReference>
<feature type="domain" description="NAD(P)-binding" evidence="1">
    <location>
        <begin position="24"/>
        <end position="164"/>
    </location>
</feature>